<dbReference type="AlphaFoldDB" id="A0AAV4LC87"/>
<dbReference type="Pfam" id="PF03323">
    <property type="entry name" value="GerA"/>
    <property type="match status" value="1"/>
</dbReference>
<proteinExistence type="inferred from homology"/>
<dbReference type="PANTHER" id="PTHR22550:SF9">
    <property type="entry name" value="STAGE V SPORULATION PROTEIN AF"/>
    <property type="match status" value="1"/>
</dbReference>
<protein>
    <submittedName>
        <fullName evidence="4">Spore germination protein</fullName>
    </submittedName>
</protein>
<dbReference type="GO" id="GO:0016020">
    <property type="term" value="C:membrane"/>
    <property type="evidence" value="ECO:0007669"/>
    <property type="project" value="InterPro"/>
</dbReference>
<dbReference type="PIRSF" id="PIRSF005690">
    <property type="entry name" value="GerBA"/>
    <property type="match status" value="1"/>
</dbReference>
<gene>
    <name evidence="4" type="ORF">DNHGIG_08230</name>
</gene>
<reference evidence="4" key="1">
    <citation type="journal article" date="2023" name="Int. J. Syst. Evol. Microbiol.">
        <title>Collibacillus ludicampi gen. nov., sp. nov., a new soil bacterium of the family Alicyclobacillaceae.</title>
        <authorList>
            <person name="Jojima T."/>
            <person name="Ioku Y."/>
            <person name="Fukuta Y."/>
            <person name="Shirasaka N."/>
            <person name="Matsumura Y."/>
            <person name="Mori M."/>
        </authorList>
    </citation>
    <scope>NUCLEOTIDE SEQUENCE</scope>
    <source>
        <strain evidence="4">TP075</strain>
    </source>
</reference>
<evidence type="ECO:0000256" key="3">
    <source>
        <dbReference type="SAM" id="Phobius"/>
    </source>
</evidence>
<dbReference type="InterPro" id="IPR004995">
    <property type="entry name" value="Spore_Ger"/>
</dbReference>
<keyword evidence="5" id="KW-1185">Reference proteome</keyword>
<evidence type="ECO:0000313" key="5">
    <source>
        <dbReference type="Proteomes" id="UP001057291"/>
    </source>
</evidence>
<comment type="similarity">
    <text evidence="1">Belongs to the GerABKA family.</text>
</comment>
<feature type="transmembrane region" description="Helical" evidence="3">
    <location>
        <begin position="423"/>
        <end position="454"/>
    </location>
</feature>
<comment type="caution">
    <text evidence="4">The sequence shown here is derived from an EMBL/GenBank/DDBJ whole genome shotgun (WGS) entry which is preliminary data.</text>
</comment>
<dbReference type="RefSeq" id="WP_282198491.1">
    <property type="nucleotide sequence ID" value="NZ_BOQE01000001.1"/>
</dbReference>
<accession>A0AAV4LC87</accession>
<keyword evidence="3" id="KW-0812">Transmembrane</keyword>
<dbReference type="PANTHER" id="PTHR22550">
    <property type="entry name" value="SPORE GERMINATION PROTEIN"/>
    <property type="match status" value="1"/>
</dbReference>
<evidence type="ECO:0000256" key="2">
    <source>
        <dbReference type="ARBA" id="ARBA00023136"/>
    </source>
</evidence>
<feature type="transmembrane region" description="Helical" evidence="3">
    <location>
        <begin position="367"/>
        <end position="386"/>
    </location>
</feature>
<dbReference type="InterPro" id="IPR050768">
    <property type="entry name" value="UPF0353/GerABKA_families"/>
</dbReference>
<dbReference type="GO" id="GO:0009847">
    <property type="term" value="P:spore germination"/>
    <property type="evidence" value="ECO:0007669"/>
    <property type="project" value="InterPro"/>
</dbReference>
<dbReference type="EMBL" id="BOQE01000001">
    <property type="protein sequence ID" value="GIM45274.1"/>
    <property type="molecule type" value="Genomic_DNA"/>
</dbReference>
<organism evidence="4 5">
    <name type="scientific">Collibacillus ludicampi</name>
    <dbReference type="NCBI Taxonomy" id="2771369"/>
    <lineage>
        <taxon>Bacteria</taxon>
        <taxon>Bacillati</taxon>
        <taxon>Bacillota</taxon>
        <taxon>Bacilli</taxon>
        <taxon>Bacillales</taxon>
        <taxon>Alicyclobacillaceae</taxon>
        <taxon>Collibacillus</taxon>
    </lineage>
</organism>
<evidence type="ECO:0000256" key="1">
    <source>
        <dbReference type="ARBA" id="ARBA00005278"/>
    </source>
</evidence>
<name>A0AAV4LC87_9BACL</name>
<keyword evidence="3" id="KW-1133">Transmembrane helix</keyword>
<keyword evidence="2 3" id="KW-0472">Membrane</keyword>
<evidence type="ECO:0000313" key="4">
    <source>
        <dbReference type="EMBL" id="GIM45274.1"/>
    </source>
</evidence>
<dbReference type="Proteomes" id="UP001057291">
    <property type="component" value="Unassembled WGS sequence"/>
</dbReference>
<sequence length="502" mass="57166">MISESTLPEKPCIHLDENIHLLNELLGADISWDIIHKEFHFGGIRMYSYCINGFFYTQSLVNILKDVSRIMEEYVSEHDKIEIQKLQSYLNTHISFVQVSTASNMRDILYFILSGPIVFLFDGLQEALIIDTRVYPSRNPSEPEVERVVRGPRDGFTETMLTNTALIRRRLRDPKLRIELFRVGKRSKTDVSLLYIADITNPQLIDEIRKQIKAIDIDGIPMADGALIDYLTDQKTKWNIYPSVRLTERPDVAATALLEGQIVVIIDTTPEALILPCVFLQHVQHPDDYHLSPFAGTYFRLALLGSLIISIFLSPLWLALVGLGTALPQWLMFINPDNESQIPLTLQLLILEFGVDIFRRAVVNTPVPMASAIGFVSAVIFSQLAVKAKLFDTDVLVYTTMCAMTQYATASLELSNANRVARVFLILITGIFSVFHLGWLGFLIGIIILFIGLLRKRAFGIPYLWPLIPFNWEAFQDILFRQPFKNKAHRPSIFRPIDPTRK</sequence>
<feature type="transmembrane region" description="Helical" evidence="3">
    <location>
        <begin position="301"/>
        <end position="320"/>
    </location>
</feature>